<name>A0A1V6T3W5_9EURO</name>
<evidence type="ECO:0000313" key="1">
    <source>
        <dbReference type="EMBL" id="OQE20896.1"/>
    </source>
</evidence>
<proteinExistence type="predicted"/>
<dbReference type="AlphaFoldDB" id="A0A1V6T3W5"/>
<evidence type="ECO:0000313" key="2">
    <source>
        <dbReference type="Proteomes" id="UP000191342"/>
    </source>
</evidence>
<dbReference type="STRING" id="254877.A0A1V6T3W5"/>
<organism evidence="1 2">
    <name type="scientific">Penicillium flavigenum</name>
    <dbReference type="NCBI Taxonomy" id="254877"/>
    <lineage>
        <taxon>Eukaryota</taxon>
        <taxon>Fungi</taxon>
        <taxon>Dikarya</taxon>
        <taxon>Ascomycota</taxon>
        <taxon>Pezizomycotina</taxon>
        <taxon>Eurotiomycetes</taxon>
        <taxon>Eurotiomycetidae</taxon>
        <taxon>Eurotiales</taxon>
        <taxon>Aspergillaceae</taxon>
        <taxon>Penicillium</taxon>
    </lineage>
</organism>
<dbReference type="OrthoDB" id="4491390at2759"/>
<dbReference type="Proteomes" id="UP000191342">
    <property type="component" value="Unassembled WGS sequence"/>
</dbReference>
<sequence length="125" mass="14337">MANAFTHLWAFRILCLHELKRFITHLSGHEQEQPIWTGQLRMNYDDIRVQIIAFAKNISLSMVYLLQEEMRLFGPASTIFPLHVAYKGYKSLGSGQQADIAYIEGIVDELHQKGLKSARALVFDD</sequence>
<accession>A0A1V6T3W5</accession>
<gene>
    <name evidence="1" type="ORF">PENFLA_c015G00287</name>
</gene>
<comment type="caution">
    <text evidence="1">The sequence shown here is derived from an EMBL/GenBank/DDBJ whole genome shotgun (WGS) entry which is preliminary data.</text>
</comment>
<dbReference type="EMBL" id="MLQL01000015">
    <property type="protein sequence ID" value="OQE20896.1"/>
    <property type="molecule type" value="Genomic_DNA"/>
</dbReference>
<reference evidence="2" key="1">
    <citation type="journal article" date="2017" name="Nat. Microbiol.">
        <title>Global analysis of biosynthetic gene clusters reveals vast potential of secondary metabolite production in Penicillium species.</title>
        <authorList>
            <person name="Nielsen J.C."/>
            <person name="Grijseels S."/>
            <person name="Prigent S."/>
            <person name="Ji B."/>
            <person name="Dainat J."/>
            <person name="Nielsen K.F."/>
            <person name="Frisvad J.C."/>
            <person name="Workman M."/>
            <person name="Nielsen J."/>
        </authorList>
    </citation>
    <scope>NUCLEOTIDE SEQUENCE [LARGE SCALE GENOMIC DNA]</scope>
    <source>
        <strain evidence="2">IBT 14082</strain>
    </source>
</reference>
<keyword evidence="2" id="KW-1185">Reference proteome</keyword>
<protein>
    <submittedName>
        <fullName evidence="1">Uncharacterized protein</fullName>
    </submittedName>
</protein>